<protein>
    <submittedName>
        <fullName evidence="2">Uncharacterized protein</fullName>
    </submittedName>
</protein>
<accession>A0A068R411</accession>
<dbReference type="EMBL" id="FO704551">
    <property type="protein sequence ID" value="CDG21943.1"/>
    <property type="molecule type" value="Genomic_DNA"/>
</dbReference>
<keyword evidence="3" id="KW-1185">Reference proteome</keyword>
<dbReference type="Proteomes" id="UP000032735">
    <property type="component" value="Chromosome"/>
</dbReference>
<proteinExistence type="predicted"/>
<gene>
    <name evidence="2" type="ORF">XPG1_2288</name>
</gene>
<dbReference type="AlphaFoldDB" id="A0A068R411"/>
<keyword evidence="1" id="KW-0812">Transmembrane</keyword>
<dbReference type="KEGG" id="xpo:XPG1_2288"/>
<evidence type="ECO:0000313" key="3">
    <source>
        <dbReference type="Proteomes" id="UP000032735"/>
    </source>
</evidence>
<organism evidence="2 3">
    <name type="scientific">Xenorhabdus poinarii G6</name>
    <dbReference type="NCBI Taxonomy" id="1354304"/>
    <lineage>
        <taxon>Bacteria</taxon>
        <taxon>Pseudomonadati</taxon>
        <taxon>Pseudomonadota</taxon>
        <taxon>Gammaproteobacteria</taxon>
        <taxon>Enterobacterales</taxon>
        <taxon>Morganellaceae</taxon>
        <taxon>Xenorhabdus</taxon>
    </lineage>
</organism>
<evidence type="ECO:0000313" key="2">
    <source>
        <dbReference type="EMBL" id="CDG21943.1"/>
    </source>
</evidence>
<sequence length="43" mass="5403">MPLFPIFVFHCFFIIIIYSFSYVCYILDYYKNIFIHDGFYIYL</sequence>
<feature type="transmembrane region" description="Helical" evidence="1">
    <location>
        <begin position="6"/>
        <end position="27"/>
    </location>
</feature>
<keyword evidence="1" id="KW-0472">Membrane</keyword>
<dbReference type="HOGENOM" id="CLU_3241666_0_0_6"/>
<keyword evidence="1" id="KW-1133">Transmembrane helix</keyword>
<reference evidence="2 3" key="1">
    <citation type="submission" date="2013-07" db="EMBL/GenBank/DDBJ databases">
        <authorList>
            <person name="Genoscope - CEA"/>
        </authorList>
    </citation>
    <scope>NUCLEOTIDE SEQUENCE [LARGE SCALE GENOMIC DNA]</scope>
    <source>
        <strain evidence="2 3">G6</strain>
    </source>
</reference>
<name>A0A068R411_9GAMM</name>
<evidence type="ECO:0000256" key="1">
    <source>
        <dbReference type="SAM" id="Phobius"/>
    </source>
</evidence>